<comment type="domain">
    <text evidence="8">The N-terminal domain determines nucleotide recognition and specific binding, while the C-terminal domain determines the specific binding to the target protein.</text>
</comment>
<dbReference type="SUPFAM" id="SSF53448">
    <property type="entry name" value="Nucleotide-diphospho-sugar transferases"/>
    <property type="match status" value="1"/>
</dbReference>
<dbReference type="GO" id="GO:0061603">
    <property type="term" value="F:molybdenum cofactor guanylyltransferase activity"/>
    <property type="evidence" value="ECO:0007669"/>
    <property type="project" value="UniProtKB-EC"/>
</dbReference>
<comment type="subunit">
    <text evidence="8">Monomer.</text>
</comment>
<keyword evidence="11" id="KW-1185">Reference proteome</keyword>
<evidence type="ECO:0000256" key="1">
    <source>
        <dbReference type="ARBA" id="ARBA00022490"/>
    </source>
</evidence>
<keyword evidence="5 8" id="KW-0460">Magnesium</keyword>
<dbReference type="GO" id="GO:0005525">
    <property type="term" value="F:GTP binding"/>
    <property type="evidence" value="ECO:0007669"/>
    <property type="project" value="UniProtKB-UniRule"/>
</dbReference>
<keyword evidence="10" id="KW-0548">Nucleotidyltransferase</keyword>
<dbReference type="AlphaFoldDB" id="A0A345P323"/>
<dbReference type="Proteomes" id="UP000253940">
    <property type="component" value="Chromosome"/>
</dbReference>
<proteinExistence type="inferred from homology"/>
<gene>
    <name evidence="8 10" type="primary">mobA</name>
    <name evidence="10" type="ORF">HYN46_01515</name>
</gene>
<evidence type="ECO:0000256" key="6">
    <source>
        <dbReference type="ARBA" id="ARBA00023134"/>
    </source>
</evidence>
<evidence type="ECO:0000313" key="11">
    <source>
        <dbReference type="Proteomes" id="UP000253940"/>
    </source>
</evidence>
<keyword evidence="4 8" id="KW-0547">Nucleotide-binding</keyword>
<comment type="catalytic activity">
    <reaction evidence="8">
        <text>Mo-molybdopterin + GTP + H(+) = Mo-molybdopterin guanine dinucleotide + diphosphate</text>
        <dbReference type="Rhea" id="RHEA:34243"/>
        <dbReference type="ChEBI" id="CHEBI:15378"/>
        <dbReference type="ChEBI" id="CHEBI:33019"/>
        <dbReference type="ChEBI" id="CHEBI:37565"/>
        <dbReference type="ChEBI" id="CHEBI:71302"/>
        <dbReference type="ChEBI" id="CHEBI:71310"/>
        <dbReference type="EC" id="2.7.7.77"/>
    </reaction>
</comment>
<feature type="binding site" evidence="8">
    <location>
        <position position="118"/>
    </location>
    <ligand>
        <name>GTP</name>
        <dbReference type="ChEBI" id="CHEBI:37565"/>
    </ligand>
</feature>
<feature type="binding site" evidence="8">
    <location>
        <begin position="28"/>
        <end position="30"/>
    </location>
    <ligand>
        <name>GTP</name>
        <dbReference type="ChEBI" id="CHEBI:37565"/>
    </ligand>
</feature>
<dbReference type="HAMAP" id="MF_00316">
    <property type="entry name" value="MobA"/>
    <property type="match status" value="1"/>
</dbReference>
<protein>
    <recommendedName>
        <fullName evidence="8">Molybdenum cofactor guanylyltransferase</fullName>
        <shortName evidence="8">MoCo guanylyltransferase</shortName>
        <ecNumber evidence="8">2.7.7.77</ecNumber>
    </recommendedName>
    <alternativeName>
        <fullName evidence="8">GTP:molybdopterin guanylyltransferase</fullName>
    </alternativeName>
    <alternativeName>
        <fullName evidence="8">Mo-MPT guanylyltransferase</fullName>
    </alternativeName>
    <alternativeName>
        <fullName evidence="8">Molybdopterin guanylyltransferase</fullName>
    </alternativeName>
    <alternativeName>
        <fullName evidence="8">Molybdopterin-guanine dinucleotide synthase</fullName>
        <shortName evidence="8">MGD synthase</shortName>
    </alternativeName>
</protein>
<dbReference type="InterPro" id="IPR013482">
    <property type="entry name" value="Molybde_CF_guanTrfase"/>
</dbReference>
<keyword evidence="2 8" id="KW-0808">Transferase</keyword>
<sequence length="216" mass="24023">MSTLLTSPHKSADKFQEQMLPPLSAIILAGGEGRRMGGADKGLVEYQGKPLVQWVKEALPDHVDQVVISCNRNEAIYAAYGQTVHDLPSRETYAGALAGILAALEACTHDWVIITPCDLIYYPTHFAKYAWAALTAHQKIDPNTSRIVVAHDGERRQNLCLLVHKDERASIQEALKTSHAVHHWLESRKAFVIQWHDKQAFVNVNDPAQLSALDTK</sequence>
<comment type="cofactor">
    <cofactor evidence="8">
        <name>Mg(2+)</name>
        <dbReference type="ChEBI" id="CHEBI:18420"/>
    </cofactor>
</comment>
<reference evidence="10 11" key="1">
    <citation type="submission" date="2018-07" db="EMBL/GenBank/DDBJ databases">
        <title>Genome sequencing of Moraxellaceae gen. HYN0046.</title>
        <authorList>
            <person name="Kim M."/>
            <person name="Yi H."/>
        </authorList>
    </citation>
    <scope>NUCLEOTIDE SEQUENCE [LARGE SCALE GENOMIC DNA]</scope>
    <source>
        <strain evidence="10 11">HYN0046</strain>
    </source>
</reference>
<organism evidence="10 11">
    <name type="scientific">Aquirhabdus parva</name>
    <dbReference type="NCBI Taxonomy" id="2283318"/>
    <lineage>
        <taxon>Bacteria</taxon>
        <taxon>Pseudomonadati</taxon>
        <taxon>Pseudomonadota</taxon>
        <taxon>Gammaproteobacteria</taxon>
        <taxon>Moraxellales</taxon>
        <taxon>Moraxellaceae</taxon>
        <taxon>Aquirhabdus</taxon>
    </lineage>
</organism>
<evidence type="ECO:0000256" key="5">
    <source>
        <dbReference type="ARBA" id="ARBA00022842"/>
    </source>
</evidence>
<dbReference type="PANTHER" id="PTHR19136">
    <property type="entry name" value="MOLYBDENUM COFACTOR GUANYLYLTRANSFERASE"/>
    <property type="match status" value="1"/>
</dbReference>
<comment type="similarity">
    <text evidence="8">Belongs to the MobA family.</text>
</comment>
<keyword evidence="7 8" id="KW-0501">Molybdenum cofactor biosynthesis</keyword>
<comment type="subcellular location">
    <subcellularLocation>
        <location evidence="8">Cytoplasm</location>
    </subcellularLocation>
</comment>
<dbReference type="GO" id="GO:0005737">
    <property type="term" value="C:cytoplasm"/>
    <property type="evidence" value="ECO:0007669"/>
    <property type="project" value="UniProtKB-SubCell"/>
</dbReference>
<comment type="caution">
    <text evidence="8">Lacks conserved residue(s) required for the propagation of feature annotation.</text>
</comment>
<dbReference type="Gene3D" id="3.90.550.10">
    <property type="entry name" value="Spore Coat Polysaccharide Biosynthesis Protein SpsA, Chain A"/>
    <property type="match status" value="1"/>
</dbReference>
<dbReference type="InterPro" id="IPR025877">
    <property type="entry name" value="MobA-like_NTP_Trfase"/>
</dbReference>
<keyword evidence="6 8" id="KW-0342">GTP-binding</keyword>
<evidence type="ECO:0000256" key="3">
    <source>
        <dbReference type="ARBA" id="ARBA00022723"/>
    </source>
</evidence>
<keyword evidence="1 8" id="KW-0963">Cytoplasm</keyword>
<dbReference type="RefSeq" id="WP_114897792.1">
    <property type="nucleotide sequence ID" value="NZ_CP031222.1"/>
</dbReference>
<evidence type="ECO:0000256" key="7">
    <source>
        <dbReference type="ARBA" id="ARBA00023150"/>
    </source>
</evidence>
<evidence type="ECO:0000259" key="9">
    <source>
        <dbReference type="Pfam" id="PF12804"/>
    </source>
</evidence>
<dbReference type="OrthoDB" id="9788394at2"/>
<feature type="binding site" evidence="8">
    <location>
        <position position="118"/>
    </location>
    <ligand>
        <name>Mg(2+)</name>
        <dbReference type="ChEBI" id="CHEBI:18420"/>
    </ligand>
</feature>
<dbReference type="EMBL" id="CP031222">
    <property type="protein sequence ID" value="AXI01682.1"/>
    <property type="molecule type" value="Genomic_DNA"/>
</dbReference>
<dbReference type="Pfam" id="PF12804">
    <property type="entry name" value="NTP_transf_3"/>
    <property type="match status" value="1"/>
</dbReference>
<dbReference type="GO" id="GO:1902758">
    <property type="term" value="P:bis(molybdopterin guanine dinucleotide)molybdenum biosynthetic process"/>
    <property type="evidence" value="ECO:0007669"/>
    <property type="project" value="TreeGrafter"/>
</dbReference>
<dbReference type="NCBIfam" id="TIGR02665">
    <property type="entry name" value="molyb_mobA"/>
    <property type="match status" value="1"/>
</dbReference>
<evidence type="ECO:0000256" key="2">
    <source>
        <dbReference type="ARBA" id="ARBA00022679"/>
    </source>
</evidence>
<feature type="binding site" evidence="8">
    <location>
        <position position="41"/>
    </location>
    <ligand>
        <name>GTP</name>
        <dbReference type="ChEBI" id="CHEBI:37565"/>
    </ligand>
</feature>
<dbReference type="PANTHER" id="PTHR19136:SF81">
    <property type="entry name" value="MOLYBDENUM COFACTOR GUANYLYLTRANSFERASE"/>
    <property type="match status" value="1"/>
</dbReference>
<dbReference type="EC" id="2.7.7.77" evidence="8"/>
<feature type="domain" description="MobA-like NTP transferase" evidence="9">
    <location>
        <begin position="25"/>
        <end position="186"/>
    </location>
</feature>
<comment type="function">
    <text evidence="8">Transfers a GMP moiety from GTP to Mo-molybdopterin (Mo-MPT) cofactor (Moco or molybdenum cofactor) to form Mo-molybdopterin guanine dinucleotide (Mo-MGD) cofactor.</text>
</comment>
<accession>A0A345P323</accession>
<evidence type="ECO:0000256" key="4">
    <source>
        <dbReference type="ARBA" id="ARBA00022741"/>
    </source>
</evidence>
<evidence type="ECO:0000313" key="10">
    <source>
        <dbReference type="EMBL" id="AXI01682.1"/>
    </source>
</evidence>
<dbReference type="KEGG" id="mbah:HYN46_01515"/>
<dbReference type="InterPro" id="IPR029044">
    <property type="entry name" value="Nucleotide-diphossugar_trans"/>
</dbReference>
<dbReference type="GO" id="GO:0046872">
    <property type="term" value="F:metal ion binding"/>
    <property type="evidence" value="ECO:0007669"/>
    <property type="project" value="UniProtKB-KW"/>
</dbReference>
<evidence type="ECO:0000256" key="8">
    <source>
        <dbReference type="HAMAP-Rule" id="MF_00316"/>
    </source>
</evidence>
<keyword evidence="3 8" id="KW-0479">Metal-binding</keyword>
<dbReference type="CDD" id="cd02503">
    <property type="entry name" value="MobA"/>
    <property type="match status" value="1"/>
</dbReference>
<name>A0A345P323_9GAMM</name>